<proteinExistence type="predicted"/>
<evidence type="ECO:0000313" key="1">
    <source>
        <dbReference type="EMBL" id="KAK9098558.1"/>
    </source>
</evidence>
<keyword evidence="2" id="KW-1185">Reference proteome</keyword>
<dbReference type="AlphaFoldDB" id="A0AAP0EZ45"/>
<dbReference type="EMBL" id="JBBNAF010000011">
    <property type="protein sequence ID" value="KAK9098558.1"/>
    <property type="molecule type" value="Genomic_DNA"/>
</dbReference>
<organism evidence="1 2">
    <name type="scientific">Stephania yunnanensis</name>
    <dbReference type="NCBI Taxonomy" id="152371"/>
    <lineage>
        <taxon>Eukaryota</taxon>
        <taxon>Viridiplantae</taxon>
        <taxon>Streptophyta</taxon>
        <taxon>Embryophyta</taxon>
        <taxon>Tracheophyta</taxon>
        <taxon>Spermatophyta</taxon>
        <taxon>Magnoliopsida</taxon>
        <taxon>Ranunculales</taxon>
        <taxon>Menispermaceae</taxon>
        <taxon>Menispermoideae</taxon>
        <taxon>Cissampelideae</taxon>
        <taxon>Stephania</taxon>
    </lineage>
</organism>
<name>A0AAP0EZ45_9MAGN</name>
<sequence length="84" mass="9127">MLGAYLEACAGRSKAFEELFLSLFPPLDCAPNAIGALSDTSRGITNSGAYLEAASNVITLSYRVTGYRLRISLHARLRQAPFLF</sequence>
<protein>
    <submittedName>
        <fullName evidence="1">Uncharacterized protein</fullName>
    </submittedName>
</protein>
<reference evidence="1 2" key="1">
    <citation type="submission" date="2024-01" db="EMBL/GenBank/DDBJ databases">
        <title>Genome assemblies of Stephania.</title>
        <authorList>
            <person name="Yang L."/>
        </authorList>
    </citation>
    <scope>NUCLEOTIDE SEQUENCE [LARGE SCALE GENOMIC DNA]</scope>
    <source>
        <strain evidence="1">YNDBR</strain>
        <tissue evidence="1">Leaf</tissue>
    </source>
</reference>
<evidence type="ECO:0000313" key="2">
    <source>
        <dbReference type="Proteomes" id="UP001420932"/>
    </source>
</evidence>
<accession>A0AAP0EZ45</accession>
<dbReference type="Proteomes" id="UP001420932">
    <property type="component" value="Unassembled WGS sequence"/>
</dbReference>
<comment type="caution">
    <text evidence="1">The sequence shown here is derived from an EMBL/GenBank/DDBJ whole genome shotgun (WGS) entry which is preliminary data.</text>
</comment>
<gene>
    <name evidence="1" type="ORF">Syun_025603</name>
</gene>